<dbReference type="RefSeq" id="WP_125726257.1">
    <property type="nucleotide sequence ID" value="NZ_QHKI01000004.1"/>
</dbReference>
<dbReference type="Gene3D" id="3.40.1660.10">
    <property type="entry name" value="EreA-like (biosynthetic domain)"/>
    <property type="match status" value="2"/>
</dbReference>
<name>A0A428ZKU5_KIBAR</name>
<dbReference type="EMBL" id="QHKI01000004">
    <property type="protein sequence ID" value="RSM88695.1"/>
    <property type="molecule type" value="Genomic_DNA"/>
</dbReference>
<sequence length="830" mass="93176">MSHRKWIGLLSLAMGIMLLTGVTAASAGSSVRDWIRHNATPLDDTASLRQAVGDAQIVGLGESVHGAAEELMLKRRTMRVLVEQMGFRSIAWEDQWTTGLQVNEYIRTGTGDLQALMSQLGGQWQSREVADALRWLRDFNAGRADKVQFVGVEYYLTGLLAYDAVDAYVASSAPERLAELRRHLKPIRPATSDIFAHIAKYQKVPDKQPFIDNARKVRDLVSSLPGDKAIPLNHARQIVSFYEHYSLSFADSLVYRDARAAENVKWWRDFSGDKIAYWAASPHVANAARLRIAVPPDPDWVFPSAGSYLRQWYGHGYLAIGFTFDHGTVRIDSEQTAVMPPPPPDWFEHPLGKAGIDEFVLDLRRPAPSPVRNWLQAPIKTRGLPDRGPGSYMAGSTLAQWFDVLVHRQEVTPTLSNQPDNREQAVVEWINRNATPLTSNDPGDPLDDLRPLRRIAGSATVVGLGESTHGSREQHRQKHRMVRFLVEHMGFRTFGLEHDFAHGVVLDRYVMTGEGDPRDLVAGMGFPFWVTEEMLDLVRWMRSYNETHHDKVRFLGTDVIALREMSFCEITTYVRRIAPDRLAEVERELAPIRPTPGNHTKWYQDLSPDEQRKLIQHAHRARDLVQGLPQVGPRLEREFVEQHARTIVGWYESFADFARSERELFVADTIKWWQRTIGGTIAYSAANIHSTAAPRVTFRSPGGIRTAEHAGGFLRERLGERYVSIGLLFGHGAISSNFERPGPHPISSPPPGLLDTTLGKARGPAYMIDLHSPAPGPVRTWREGPSTMRMIHPSYVDDDDGSGYTMSVGSLTGAFDALVYLRTTSPSRLF</sequence>
<dbReference type="PANTHER" id="PTHR31299">
    <property type="entry name" value="ESTERASE, PUTATIVE (AFU_ORTHOLOGUE AFUA_1G05850)-RELATED"/>
    <property type="match status" value="1"/>
</dbReference>
<comment type="caution">
    <text evidence="1">The sequence shown here is derived from an EMBL/GenBank/DDBJ whole genome shotgun (WGS) entry which is preliminary data.</text>
</comment>
<dbReference type="SUPFAM" id="SSF159501">
    <property type="entry name" value="EreA/ChaN-like"/>
    <property type="match status" value="2"/>
</dbReference>
<dbReference type="InterPro" id="IPR007815">
    <property type="entry name" value="Emycin_Estase"/>
</dbReference>
<proteinExistence type="predicted"/>
<evidence type="ECO:0000313" key="1">
    <source>
        <dbReference type="EMBL" id="RSM88695.1"/>
    </source>
</evidence>
<dbReference type="Proteomes" id="UP000287547">
    <property type="component" value="Unassembled WGS sequence"/>
</dbReference>
<dbReference type="InterPro" id="IPR052036">
    <property type="entry name" value="Hydrolase/PRTase-associated"/>
</dbReference>
<evidence type="ECO:0000313" key="2">
    <source>
        <dbReference type="Proteomes" id="UP000287547"/>
    </source>
</evidence>
<gene>
    <name evidence="1" type="ORF">DMH04_08730</name>
</gene>
<dbReference type="GO" id="GO:0046677">
    <property type="term" value="P:response to antibiotic"/>
    <property type="evidence" value="ECO:0007669"/>
    <property type="project" value="InterPro"/>
</dbReference>
<dbReference type="Gene3D" id="3.30.1870.10">
    <property type="entry name" value="EreA-like, domain 2"/>
    <property type="match status" value="2"/>
</dbReference>
<dbReference type="PANTHER" id="PTHR31299:SF0">
    <property type="entry name" value="ESTERASE, PUTATIVE (AFU_ORTHOLOGUE AFUA_1G05850)-RELATED"/>
    <property type="match status" value="1"/>
</dbReference>
<organism evidence="1 2">
    <name type="scientific">Kibdelosporangium aridum</name>
    <dbReference type="NCBI Taxonomy" id="2030"/>
    <lineage>
        <taxon>Bacteria</taxon>
        <taxon>Bacillati</taxon>
        <taxon>Actinomycetota</taxon>
        <taxon>Actinomycetes</taxon>
        <taxon>Pseudonocardiales</taxon>
        <taxon>Pseudonocardiaceae</taxon>
        <taxon>Kibdelosporangium</taxon>
    </lineage>
</organism>
<reference evidence="1 2" key="1">
    <citation type="submission" date="2018-05" db="EMBL/GenBank/DDBJ databases">
        <title>Evolution of GPA BGCs.</title>
        <authorList>
            <person name="Waglechner N."/>
            <person name="Wright G.D."/>
        </authorList>
    </citation>
    <scope>NUCLEOTIDE SEQUENCE [LARGE SCALE GENOMIC DNA]</scope>
    <source>
        <strain evidence="1 2">A82846</strain>
    </source>
</reference>
<evidence type="ECO:0008006" key="3">
    <source>
        <dbReference type="Google" id="ProtNLM"/>
    </source>
</evidence>
<protein>
    <recommendedName>
        <fullName evidence="3">Erythromycin esterase</fullName>
    </recommendedName>
</protein>
<dbReference type="Gene3D" id="1.20.1440.30">
    <property type="entry name" value="Biosynthetic Protein domain"/>
    <property type="match status" value="2"/>
</dbReference>
<dbReference type="AlphaFoldDB" id="A0A428ZKU5"/>
<dbReference type="Pfam" id="PF05139">
    <property type="entry name" value="Erythro_esteras"/>
    <property type="match status" value="2"/>
</dbReference>
<accession>A0A428ZKU5</accession>
<dbReference type="OrthoDB" id="9810066at2"/>
<dbReference type="CDD" id="cd14728">
    <property type="entry name" value="Ere-like"/>
    <property type="match status" value="2"/>
</dbReference>